<dbReference type="Proteomes" id="UP000306319">
    <property type="component" value="Unassembled WGS sequence"/>
</dbReference>
<dbReference type="EMBL" id="SRYB01000002">
    <property type="protein sequence ID" value="TGY80483.1"/>
    <property type="molecule type" value="Genomic_DNA"/>
</dbReference>
<protein>
    <submittedName>
        <fullName evidence="1">PASTA domain-containing protein</fullName>
    </submittedName>
</protein>
<proteinExistence type="predicted"/>
<evidence type="ECO:0000313" key="2">
    <source>
        <dbReference type="Proteomes" id="UP000306319"/>
    </source>
</evidence>
<evidence type="ECO:0000313" key="1">
    <source>
        <dbReference type="EMBL" id="TGY80483.1"/>
    </source>
</evidence>
<organism evidence="1 2">
    <name type="scientific">Lepagella muris</name>
    <dbReference type="NCBI Taxonomy" id="3032870"/>
    <lineage>
        <taxon>Bacteria</taxon>
        <taxon>Pseudomonadati</taxon>
        <taxon>Bacteroidota</taxon>
        <taxon>Bacteroidia</taxon>
        <taxon>Bacteroidales</taxon>
        <taxon>Muribaculaceae</taxon>
        <taxon>Lepagella</taxon>
    </lineage>
</organism>
<keyword evidence="2" id="KW-1185">Reference proteome</keyword>
<comment type="caution">
    <text evidence="1">The sequence shown here is derived from an EMBL/GenBank/DDBJ whole genome shotgun (WGS) entry which is preliminary data.</text>
</comment>
<accession>A0AC61RJ76</accession>
<reference evidence="1" key="1">
    <citation type="submission" date="2019-04" db="EMBL/GenBank/DDBJ databases">
        <title>Microbes associate with the intestines of laboratory mice.</title>
        <authorList>
            <person name="Navarre W."/>
            <person name="Wong E."/>
            <person name="Huang K."/>
            <person name="Tropini C."/>
            <person name="Ng K."/>
            <person name="Yu B."/>
        </authorList>
    </citation>
    <scope>NUCLEOTIDE SEQUENCE</scope>
    <source>
        <strain evidence="1">NM04_E33</strain>
    </source>
</reference>
<name>A0AC61RJ76_9BACT</name>
<sequence length="249" mass="28339">MLKKSKTGSDGFISRHPVLANFIVIVLVAFLGIWIVYLCLQLFTKHGSSDVVPSVENMSYTQAVMKLHDNGFRVDIRDSIYKEDMKPGFVVEQFPRPGAHVKPGRKIFLYINAVHPKEVVIDDDNNPREDALRGFSFRQGMARLEELGFKNVRVVKILGDNDCIVKIIANGKVVKKRDKTPVNARLVVEVYDGRLGSLRDSLQNAEYLQYATEELASQQEEEIRDEEPEPQQRIEDDPEPDDPEPVFVQ</sequence>
<gene>
    <name evidence="1" type="ORF">E5331_01800</name>
</gene>